<dbReference type="Proteomes" id="UP000422822">
    <property type="component" value="Chromosome"/>
</dbReference>
<feature type="transmembrane region" description="Helical" evidence="1">
    <location>
        <begin position="44"/>
        <end position="65"/>
    </location>
</feature>
<evidence type="ECO:0000256" key="1">
    <source>
        <dbReference type="SAM" id="Phobius"/>
    </source>
</evidence>
<keyword evidence="1" id="KW-0472">Membrane</keyword>
<name>A0AAE6QD18_EHRRU</name>
<protein>
    <submittedName>
        <fullName evidence="2">Uncharacterized protein</fullName>
    </submittedName>
</protein>
<evidence type="ECO:0000313" key="2">
    <source>
        <dbReference type="EMBL" id="QGR03350.1"/>
    </source>
</evidence>
<accession>A0AAE6QD18</accession>
<evidence type="ECO:0000313" key="3">
    <source>
        <dbReference type="Proteomes" id="UP000422822"/>
    </source>
</evidence>
<keyword evidence="1" id="KW-1133">Transmembrane helix</keyword>
<dbReference type="AlphaFoldDB" id="A0AAE6QD18"/>
<reference evidence="2 3" key="1">
    <citation type="submission" date="2018-10" db="EMBL/GenBank/DDBJ databases">
        <title>Propagation and draft genome sequences of three atypical Erhlichia ruminantium isolates.</title>
        <authorList>
            <person name="Liebenberg J."/>
            <person name="Steyn H."/>
            <person name="Josemans A."/>
            <person name="Zweygarth E."/>
        </authorList>
    </citation>
    <scope>NUCLEOTIDE SEQUENCE [LARGE SCALE GENOMIC DNA]</scope>
    <source>
        <strain evidence="2 3">Omatjenne</strain>
    </source>
</reference>
<feature type="transmembrane region" description="Helical" evidence="1">
    <location>
        <begin position="12"/>
        <end position="32"/>
    </location>
</feature>
<organism evidence="2 3">
    <name type="scientific">Ehrlichia ruminantium</name>
    <name type="common">heartwater rickettsia</name>
    <name type="synonym">Cowdria ruminantium</name>
    <dbReference type="NCBI Taxonomy" id="779"/>
    <lineage>
        <taxon>Bacteria</taxon>
        <taxon>Pseudomonadati</taxon>
        <taxon>Pseudomonadota</taxon>
        <taxon>Alphaproteobacteria</taxon>
        <taxon>Rickettsiales</taxon>
        <taxon>Anaplasmataceae</taxon>
        <taxon>Ehrlichia</taxon>
    </lineage>
</organism>
<dbReference type="EMBL" id="CP033455">
    <property type="protein sequence ID" value="QGR03350.1"/>
    <property type="molecule type" value="Genomic_DNA"/>
</dbReference>
<gene>
    <name evidence="2" type="ORF">EDL80_01955</name>
</gene>
<keyword evidence="3" id="KW-1185">Reference proteome</keyword>
<sequence length="508" mass="58399">MIKISNTKVLTFILFVILGLTILMFMMLHRQFGSNLPSYVHNSFIVILVGLGIAFASSLISCILYSSGVAIKYKTQSLKVNLKKQIPLFIHFSPEELSKIDTRDNVVTLSCDKSGAGYTVDIKQNCGLLPDMDMKLKSSSISLLLSEEDIQNMQNASGLCIVLESEDLELLRNIRPSITKIGLNNNKLSLSFSYAKIDDDTQNVKYFPEDFRDVLMARVINTDSSISLSKNITVHDMMISCILLEFPDEIPDRDFWLENTPKGRVVLSFFKMFNCDSNSLYINKELKSKVEYINQYMSNHKVEPDYESSQYIFSEIKRIYMDYSCERNCYEFLHNDYYVDIFGGGISSVILSCIRSNDIYKYIYALCTYNINEQDKQTDKFICDILNNEKHYSIVTSVCRYLETKKYNSTFSKVMRYDKIQNCKLSEILDVLGIHGEVSVEKLVTAAKEHVMKICKKQELFYVNNSMTLNVRVKNVVMYDDKRKVSDVCSKTKDGHIFAYPSPSPRIF</sequence>
<keyword evidence="1" id="KW-0812">Transmembrane</keyword>
<dbReference type="RefSeq" id="WP_158406527.1">
    <property type="nucleotide sequence ID" value="NZ_CP033454.1"/>
</dbReference>
<proteinExistence type="predicted"/>